<protein>
    <submittedName>
        <fullName evidence="2">Uncharacterized protein</fullName>
    </submittedName>
</protein>
<keyword evidence="3" id="KW-1185">Reference proteome</keyword>
<sequence length="99" mass="9728">MVLTSGRDPAGGRAYVPGVRPGLRHRTGTGLRGCPAWWNCAAGPGAAPWTNPGPRLDSCTAPATGPTGRLAPRGSGGRLAAGGSAPEVEADNALGTSPG</sequence>
<organism evidence="2 3">
    <name type="scientific">Streptomyces cacaoi</name>
    <dbReference type="NCBI Taxonomy" id="1898"/>
    <lineage>
        <taxon>Bacteria</taxon>
        <taxon>Bacillati</taxon>
        <taxon>Actinomycetota</taxon>
        <taxon>Actinomycetes</taxon>
        <taxon>Kitasatosporales</taxon>
        <taxon>Streptomycetaceae</taxon>
        <taxon>Streptomyces</taxon>
    </lineage>
</organism>
<evidence type="ECO:0000313" key="2">
    <source>
        <dbReference type="EMBL" id="GEB48097.1"/>
    </source>
</evidence>
<accession>A0A4Y3QTU2</accession>
<proteinExistence type="predicted"/>
<dbReference type="Proteomes" id="UP000319210">
    <property type="component" value="Unassembled WGS sequence"/>
</dbReference>
<feature type="region of interest" description="Disordered" evidence="1">
    <location>
        <begin position="51"/>
        <end position="99"/>
    </location>
</feature>
<reference evidence="2 3" key="1">
    <citation type="submission" date="2019-06" db="EMBL/GenBank/DDBJ databases">
        <title>Whole genome shotgun sequence of Streptomyces cacaoi subsp. cacaoi NBRC 12748.</title>
        <authorList>
            <person name="Hosoyama A."/>
            <person name="Uohara A."/>
            <person name="Ohji S."/>
            <person name="Ichikawa N."/>
        </authorList>
    </citation>
    <scope>NUCLEOTIDE SEQUENCE [LARGE SCALE GENOMIC DNA]</scope>
    <source>
        <strain evidence="2 3">NBRC 12748</strain>
    </source>
</reference>
<dbReference type="EMBL" id="BJMM01000002">
    <property type="protein sequence ID" value="GEB48097.1"/>
    <property type="molecule type" value="Genomic_DNA"/>
</dbReference>
<gene>
    <name evidence="2" type="ORF">SCA03_06480</name>
</gene>
<evidence type="ECO:0000313" key="3">
    <source>
        <dbReference type="Proteomes" id="UP000319210"/>
    </source>
</evidence>
<name>A0A4Y3QTU2_STRCI</name>
<evidence type="ECO:0000256" key="1">
    <source>
        <dbReference type="SAM" id="MobiDB-lite"/>
    </source>
</evidence>
<feature type="region of interest" description="Disordered" evidence="1">
    <location>
        <begin position="1"/>
        <end position="25"/>
    </location>
</feature>
<dbReference type="AlphaFoldDB" id="A0A4Y3QTU2"/>
<comment type="caution">
    <text evidence="2">The sequence shown here is derived from an EMBL/GenBank/DDBJ whole genome shotgun (WGS) entry which is preliminary data.</text>
</comment>